<dbReference type="GO" id="GO:0005975">
    <property type="term" value="P:carbohydrate metabolic process"/>
    <property type="evidence" value="ECO:0007669"/>
    <property type="project" value="InterPro"/>
</dbReference>
<dbReference type="InterPro" id="IPR052743">
    <property type="entry name" value="Glutaminase_GtaA"/>
</dbReference>
<keyword evidence="2" id="KW-0472">Membrane</keyword>
<feature type="region of interest" description="Disordered" evidence="1">
    <location>
        <begin position="550"/>
        <end position="580"/>
    </location>
</feature>
<accession>A0AAD5YF45</accession>
<dbReference type="AlphaFoldDB" id="A0AAD5YF45"/>
<gene>
    <name evidence="4" type="ORF">NLI96_g9613</name>
</gene>
<dbReference type="InterPro" id="IPR032514">
    <property type="entry name" value="GtaA_central"/>
</dbReference>
<dbReference type="Proteomes" id="UP001212997">
    <property type="component" value="Unassembled WGS sequence"/>
</dbReference>
<dbReference type="EMBL" id="JANAWD010000495">
    <property type="protein sequence ID" value="KAJ3478655.1"/>
    <property type="molecule type" value="Genomic_DNA"/>
</dbReference>
<keyword evidence="5" id="KW-1185">Reference proteome</keyword>
<evidence type="ECO:0000256" key="2">
    <source>
        <dbReference type="SAM" id="Phobius"/>
    </source>
</evidence>
<evidence type="ECO:0000313" key="5">
    <source>
        <dbReference type="Proteomes" id="UP001212997"/>
    </source>
</evidence>
<evidence type="ECO:0000259" key="3">
    <source>
        <dbReference type="Pfam" id="PF16335"/>
    </source>
</evidence>
<protein>
    <recommendedName>
        <fullName evidence="3">Glutaminase A central domain-containing protein</fullName>
    </recommendedName>
</protein>
<sequence length="580" mass="63032">MPDAIDAFVQDFDSASSRASALDDRIVNAASSISPGYPDLVALSSRQTIGGTEVTISKGADGNWNTSDVQMFLKSVGTKKRVSPVEIIFNSFPFFLYLNPSYCGYLLVPLLDFHVTSRWSQPYAVNDLGSAYPNATKADMPHPLGIEQSGNMLIMTLGHARASGDNTLLSRYYGLLRGWGDYLVDNTMNPANQSLPTLGIQPNSTQLSLKGIVGIKAMSEIGQIVGMNDDATRFSDIASQYSSSWHSLALSSDTGNQHIVSNFGDADSSWSLAYNLYTDKLLQTNLINSDIYQLQTSYYNQLFSSMAALPANSASDRVNSAWVMLSAATVTETTVRDLLIGQVSNQAKSTQFFPFLGNLSNTSYVGWSSPAQGSMFSLLALNATEKRDSTQSKKASTIGPVVGGVVGGIAFFAFIIFAALLWQRRKRRQLAQRLEYELNTDGNYPSLVAPYSYQPQGQDQEQRLRASRSSHTLQETYSQPGIIPSSKARLEALLAAGGVSSNASSGCNDEEHGSSETGSVHAGRVGVPPEYLGLRVEVDDLRRVVQEMQTERLDAPPEYQVVQERGADAQQTASQEQTQD</sequence>
<dbReference type="PANTHER" id="PTHR31987:SF14">
    <property type="entry name" value="PUTATIVE (AFU_ORTHOLOGUE AFUA_6G09910)-RELATED"/>
    <property type="match status" value="1"/>
</dbReference>
<evidence type="ECO:0000256" key="1">
    <source>
        <dbReference type="SAM" id="MobiDB-lite"/>
    </source>
</evidence>
<keyword evidence="2" id="KW-0812">Transmembrane</keyword>
<comment type="caution">
    <text evidence="4">The sequence shown here is derived from an EMBL/GenBank/DDBJ whole genome shotgun (WGS) entry which is preliminary data.</text>
</comment>
<feature type="domain" description="Glutaminase A central" evidence="3">
    <location>
        <begin position="36"/>
        <end position="377"/>
    </location>
</feature>
<organism evidence="4 5">
    <name type="scientific">Meripilus lineatus</name>
    <dbReference type="NCBI Taxonomy" id="2056292"/>
    <lineage>
        <taxon>Eukaryota</taxon>
        <taxon>Fungi</taxon>
        <taxon>Dikarya</taxon>
        <taxon>Basidiomycota</taxon>
        <taxon>Agaricomycotina</taxon>
        <taxon>Agaricomycetes</taxon>
        <taxon>Polyporales</taxon>
        <taxon>Meripilaceae</taxon>
        <taxon>Meripilus</taxon>
    </lineage>
</organism>
<proteinExistence type="predicted"/>
<evidence type="ECO:0000313" key="4">
    <source>
        <dbReference type="EMBL" id="KAJ3478655.1"/>
    </source>
</evidence>
<name>A0AAD5YF45_9APHY</name>
<feature type="region of interest" description="Disordered" evidence="1">
    <location>
        <begin position="501"/>
        <end position="525"/>
    </location>
</feature>
<dbReference type="SUPFAM" id="SSF48208">
    <property type="entry name" value="Six-hairpin glycosidases"/>
    <property type="match status" value="1"/>
</dbReference>
<reference evidence="4" key="1">
    <citation type="submission" date="2022-07" db="EMBL/GenBank/DDBJ databases">
        <title>Genome Sequence of Physisporinus lineatus.</title>
        <authorList>
            <person name="Buettner E."/>
        </authorList>
    </citation>
    <scope>NUCLEOTIDE SEQUENCE</scope>
    <source>
        <strain evidence="4">VT162</strain>
    </source>
</reference>
<feature type="compositionally biased region" description="Polar residues" evidence="1">
    <location>
        <begin position="569"/>
        <end position="580"/>
    </location>
</feature>
<feature type="region of interest" description="Disordered" evidence="1">
    <location>
        <begin position="449"/>
        <end position="478"/>
    </location>
</feature>
<dbReference type="PANTHER" id="PTHR31987">
    <property type="entry name" value="GLUTAMINASE A-RELATED"/>
    <property type="match status" value="1"/>
</dbReference>
<dbReference type="Pfam" id="PF16335">
    <property type="entry name" value="GtaA_6_Hairpin"/>
    <property type="match status" value="1"/>
</dbReference>
<keyword evidence="2" id="KW-1133">Transmembrane helix</keyword>
<feature type="compositionally biased region" description="Polar residues" evidence="1">
    <location>
        <begin position="467"/>
        <end position="478"/>
    </location>
</feature>
<feature type="transmembrane region" description="Helical" evidence="2">
    <location>
        <begin position="401"/>
        <end position="422"/>
    </location>
</feature>
<dbReference type="InterPro" id="IPR008928">
    <property type="entry name" value="6-hairpin_glycosidase_sf"/>
</dbReference>